<dbReference type="EMBL" id="DXEZ01000108">
    <property type="protein sequence ID" value="HIX54120.1"/>
    <property type="molecule type" value="Genomic_DNA"/>
</dbReference>
<proteinExistence type="predicted"/>
<protein>
    <submittedName>
        <fullName evidence="1">DUF721 domain-containing protein</fullName>
    </submittedName>
</protein>
<dbReference type="AlphaFoldDB" id="A0A9D1W824"/>
<name>A0A9D1W824_9SPHI</name>
<dbReference type="Pfam" id="PF05258">
    <property type="entry name" value="DciA"/>
    <property type="match status" value="1"/>
</dbReference>
<dbReference type="PANTHER" id="PTHR36456">
    <property type="entry name" value="UPF0232 PROTEIN SCO3875"/>
    <property type="match status" value="1"/>
</dbReference>
<dbReference type="InterPro" id="IPR007922">
    <property type="entry name" value="DciA-like"/>
</dbReference>
<dbReference type="Proteomes" id="UP000824156">
    <property type="component" value="Unassembled WGS sequence"/>
</dbReference>
<evidence type="ECO:0000313" key="2">
    <source>
        <dbReference type="Proteomes" id="UP000824156"/>
    </source>
</evidence>
<reference evidence="1" key="1">
    <citation type="journal article" date="2021" name="PeerJ">
        <title>Extensive microbial diversity within the chicken gut microbiome revealed by metagenomics and culture.</title>
        <authorList>
            <person name="Gilroy R."/>
            <person name="Ravi A."/>
            <person name="Getino M."/>
            <person name="Pursley I."/>
            <person name="Horton D.L."/>
            <person name="Alikhan N.F."/>
            <person name="Baker D."/>
            <person name="Gharbi K."/>
            <person name="Hall N."/>
            <person name="Watson M."/>
            <person name="Adriaenssens E.M."/>
            <person name="Foster-Nyarko E."/>
            <person name="Jarju S."/>
            <person name="Secka A."/>
            <person name="Antonio M."/>
            <person name="Oren A."/>
            <person name="Chaudhuri R.R."/>
            <person name="La Ragione R."/>
            <person name="Hildebrand F."/>
            <person name="Pallen M.J."/>
        </authorList>
    </citation>
    <scope>NUCLEOTIDE SEQUENCE</scope>
    <source>
        <strain evidence="1">1719</strain>
    </source>
</reference>
<reference evidence="1" key="2">
    <citation type="submission" date="2021-04" db="EMBL/GenBank/DDBJ databases">
        <authorList>
            <person name="Gilroy R."/>
        </authorList>
    </citation>
    <scope>NUCLEOTIDE SEQUENCE</scope>
    <source>
        <strain evidence="1">1719</strain>
    </source>
</reference>
<sequence>MIRKGNTPIGEAIEKWLDALKLRRKYNEVSIINAWEEVMGKSVSNRTQKMYVRDKKLYVHIESAVVKNELAMMRKQIIGRLNEHIGQVVVEELIIM</sequence>
<comment type="caution">
    <text evidence="1">The sequence shown here is derived from an EMBL/GenBank/DDBJ whole genome shotgun (WGS) entry which is preliminary data.</text>
</comment>
<evidence type="ECO:0000313" key="1">
    <source>
        <dbReference type="EMBL" id="HIX54120.1"/>
    </source>
</evidence>
<dbReference type="PANTHER" id="PTHR36456:SF1">
    <property type="entry name" value="UPF0232 PROTEIN SCO3875"/>
    <property type="match status" value="1"/>
</dbReference>
<accession>A0A9D1W824</accession>
<organism evidence="1 2">
    <name type="scientific">Candidatus Sphingobacterium stercoripullorum</name>
    <dbReference type="NCBI Taxonomy" id="2838759"/>
    <lineage>
        <taxon>Bacteria</taxon>
        <taxon>Pseudomonadati</taxon>
        <taxon>Bacteroidota</taxon>
        <taxon>Sphingobacteriia</taxon>
        <taxon>Sphingobacteriales</taxon>
        <taxon>Sphingobacteriaceae</taxon>
        <taxon>Sphingobacterium</taxon>
    </lineage>
</organism>
<gene>
    <name evidence="1" type="ORF">H9853_03775</name>
</gene>